<protein>
    <submittedName>
        <fullName evidence="1">Uncharacterized protein</fullName>
    </submittedName>
</protein>
<dbReference type="AlphaFoldDB" id="A0A0F9EV16"/>
<reference evidence="1" key="1">
    <citation type="journal article" date="2015" name="Nature">
        <title>Complex archaea that bridge the gap between prokaryotes and eukaryotes.</title>
        <authorList>
            <person name="Spang A."/>
            <person name="Saw J.H."/>
            <person name="Jorgensen S.L."/>
            <person name="Zaremba-Niedzwiedzka K."/>
            <person name="Martijn J."/>
            <person name="Lind A.E."/>
            <person name="van Eijk R."/>
            <person name="Schleper C."/>
            <person name="Guy L."/>
            <person name="Ettema T.J."/>
        </authorList>
    </citation>
    <scope>NUCLEOTIDE SEQUENCE</scope>
</reference>
<evidence type="ECO:0000313" key="1">
    <source>
        <dbReference type="EMBL" id="KKL27668.1"/>
    </source>
</evidence>
<sequence>ATKPPGPRVTKYVVSNHAKEGTMSLDKPVAIRKPPSHLGKIRLIIDDYDGTRRSRVYRANVSVMNDDGDRVAGAQGDPFSLMPLSWRQSMTAAIEELRAELASRQTVQPTRE</sequence>
<name>A0A0F9EV16_9ZZZZ</name>
<gene>
    <name evidence="1" type="ORF">LCGC14_2382860</name>
</gene>
<feature type="non-terminal residue" evidence="1">
    <location>
        <position position="1"/>
    </location>
</feature>
<proteinExistence type="predicted"/>
<organism evidence="1">
    <name type="scientific">marine sediment metagenome</name>
    <dbReference type="NCBI Taxonomy" id="412755"/>
    <lineage>
        <taxon>unclassified sequences</taxon>
        <taxon>metagenomes</taxon>
        <taxon>ecological metagenomes</taxon>
    </lineage>
</organism>
<comment type="caution">
    <text evidence="1">The sequence shown here is derived from an EMBL/GenBank/DDBJ whole genome shotgun (WGS) entry which is preliminary data.</text>
</comment>
<dbReference type="EMBL" id="LAZR01035379">
    <property type="protein sequence ID" value="KKL27668.1"/>
    <property type="molecule type" value="Genomic_DNA"/>
</dbReference>
<accession>A0A0F9EV16</accession>